<sequence>MHQCCKAAEASRNADVWAFRHLLDFSAVHADSVRTNPWTVQHMPLKQATGHPLAYGTHCEEFKHPLATNAPPLGHV</sequence>
<protein>
    <submittedName>
        <fullName evidence="2">Uncharacterized protein</fullName>
    </submittedName>
</protein>
<evidence type="ECO:0000313" key="2">
    <source>
        <dbReference type="WBParaSite" id="ALUE_0000729301-mRNA-1"/>
    </source>
</evidence>
<name>A0A0M3HW40_ASCLU</name>
<organism evidence="1 2">
    <name type="scientific">Ascaris lumbricoides</name>
    <name type="common">Giant roundworm</name>
    <dbReference type="NCBI Taxonomy" id="6252"/>
    <lineage>
        <taxon>Eukaryota</taxon>
        <taxon>Metazoa</taxon>
        <taxon>Ecdysozoa</taxon>
        <taxon>Nematoda</taxon>
        <taxon>Chromadorea</taxon>
        <taxon>Rhabditida</taxon>
        <taxon>Spirurina</taxon>
        <taxon>Ascaridomorpha</taxon>
        <taxon>Ascaridoidea</taxon>
        <taxon>Ascarididae</taxon>
        <taxon>Ascaris</taxon>
    </lineage>
</organism>
<dbReference type="Proteomes" id="UP000036681">
    <property type="component" value="Unplaced"/>
</dbReference>
<accession>A0A0M3HW40</accession>
<proteinExistence type="predicted"/>
<keyword evidence="1" id="KW-1185">Reference proteome</keyword>
<dbReference type="WBParaSite" id="ALUE_0000729301-mRNA-1">
    <property type="protein sequence ID" value="ALUE_0000729301-mRNA-1"/>
    <property type="gene ID" value="ALUE_0000729301"/>
</dbReference>
<reference evidence="2" key="1">
    <citation type="submission" date="2017-02" db="UniProtKB">
        <authorList>
            <consortium name="WormBaseParasite"/>
        </authorList>
    </citation>
    <scope>IDENTIFICATION</scope>
</reference>
<evidence type="ECO:0000313" key="1">
    <source>
        <dbReference type="Proteomes" id="UP000036681"/>
    </source>
</evidence>
<dbReference type="AlphaFoldDB" id="A0A0M3HW40"/>